<dbReference type="InterPro" id="IPR052928">
    <property type="entry name" value="Desiccation-related_membrane"/>
</dbReference>
<gene>
    <name evidence="2" type="ORF">CWS01_00990</name>
</gene>
<keyword evidence="1" id="KW-0812">Transmembrane</keyword>
<protein>
    <recommendedName>
        <fullName evidence="4">Gas vesicle protein</fullName>
    </recommendedName>
</protein>
<dbReference type="RefSeq" id="WP_101175174.1">
    <property type="nucleotide sequence ID" value="NZ_PISE01000003.1"/>
</dbReference>
<dbReference type="Proteomes" id="UP000233375">
    <property type="component" value="Unassembled WGS sequence"/>
</dbReference>
<proteinExistence type="predicted"/>
<dbReference type="InterPro" id="IPR024623">
    <property type="entry name" value="YtxH"/>
</dbReference>
<keyword evidence="1" id="KW-1133">Transmembrane helix</keyword>
<reference evidence="2 3" key="1">
    <citation type="journal article" date="2003" name="Int. J. Syst. Evol. Microbiol.">
        <title>Bacillus nealsonii sp. nov., isolated from a spacecraft-assembly facility, whose spores are gamma-radiation resistant.</title>
        <authorList>
            <person name="Venkateswaran K."/>
            <person name="Kempf M."/>
            <person name="Chen F."/>
            <person name="Satomi M."/>
            <person name="Nicholson W."/>
            <person name="Kern R."/>
        </authorList>
    </citation>
    <scope>NUCLEOTIDE SEQUENCE [LARGE SCALE GENOMIC DNA]</scope>
    <source>
        <strain evidence="2 3">FO-92</strain>
    </source>
</reference>
<organism evidence="2 3">
    <name type="scientific">Niallia nealsonii</name>
    <dbReference type="NCBI Taxonomy" id="115979"/>
    <lineage>
        <taxon>Bacteria</taxon>
        <taxon>Bacillati</taxon>
        <taxon>Bacillota</taxon>
        <taxon>Bacilli</taxon>
        <taxon>Bacillales</taxon>
        <taxon>Bacillaceae</taxon>
        <taxon>Niallia</taxon>
    </lineage>
</organism>
<dbReference type="OrthoDB" id="2989636at2"/>
<accession>A0A2N0Z7H2</accession>
<evidence type="ECO:0008006" key="4">
    <source>
        <dbReference type="Google" id="ProtNLM"/>
    </source>
</evidence>
<dbReference type="EMBL" id="PISE01000003">
    <property type="protein sequence ID" value="PKG25450.1"/>
    <property type="molecule type" value="Genomic_DNA"/>
</dbReference>
<comment type="caution">
    <text evidence="2">The sequence shown here is derived from an EMBL/GenBank/DDBJ whole genome shotgun (WGS) entry which is preliminary data.</text>
</comment>
<dbReference type="PANTHER" id="PTHR35792">
    <property type="entry name" value="GENERAL STRESS PROTEIN"/>
    <property type="match status" value="1"/>
</dbReference>
<feature type="transmembrane region" description="Helical" evidence="1">
    <location>
        <begin position="6"/>
        <end position="24"/>
    </location>
</feature>
<evidence type="ECO:0000313" key="3">
    <source>
        <dbReference type="Proteomes" id="UP000233375"/>
    </source>
</evidence>
<evidence type="ECO:0000256" key="1">
    <source>
        <dbReference type="SAM" id="Phobius"/>
    </source>
</evidence>
<keyword evidence="3" id="KW-1185">Reference proteome</keyword>
<dbReference type="AlphaFoldDB" id="A0A2N0Z7H2"/>
<name>A0A2N0Z7H2_9BACI</name>
<keyword evidence="1" id="KW-0472">Membrane</keyword>
<evidence type="ECO:0000313" key="2">
    <source>
        <dbReference type="EMBL" id="PKG25450.1"/>
    </source>
</evidence>
<sequence length="116" mass="12768">MSAKSFLTGVIIGGIAAGVTTLLSTPMSGKEARKTIRDNSQTILTDIRELQVNIIDIKDSITTATVEGKAIISSFIEDLKLTLNDWKLEIKPHQEQLQIELKELESTVNELESSLK</sequence>
<dbReference type="PANTHER" id="PTHR35792:SF3">
    <property type="entry name" value="IG HYPOTHETICAL 17707"/>
    <property type="match status" value="1"/>
</dbReference>
<dbReference type="Pfam" id="PF12732">
    <property type="entry name" value="YtxH"/>
    <property type="match status" value="1"/>
</dbReference>